<sequence>MHLKARGAYEWANIGGVLYSLLLIFGIYSLVLFFTCPLTYEADQCARANIAGVVIVAELLINFFLFIIYNRYLNFFI</sequence>
<evidence type="ECO:0000313" key="2">
    <source>
        <dbReference type="EMBL" id="VDN18510.1"/>
    </source>
</evidence>
<dbReference type="EMBL" id="UYRT01078433">
    <property type="protein sequence ID" value="VDN18510.1"/>
    <property type="molecule type" value="Genomic_DNA"/>
</dbReference>
<protein>
    <submittedName>
        <fullName evidence="4">MARVEL domain-containing protein</fullName>
    </submittedName>
</protein>
<name>A0A183DR92_9BILA</name>
<gene>
    <name evidence="2" type="ORF">GPUH_LOCUS11233</name>
</gene>
<accession>A0A183DR92</accession>
<dbReference type="Proteomes" id="UP000271098">
    <property type="component" value="Unassembled WGS sequence"/>
</dbReference>
<keyword evidence="3" id="KW-1185">Reference proteome</keyword>
<keyword evidence="1" id="KW-0812">Transmembrane</keyword>
<evidence type="ECO:0000313" key="3">
    <source>
        <dbReference type="Proteomes" id="UP000271098"/>
    </source>
</evidence>
<keyword evidence="1" id="KW-1133">Transmembrane helix</keyword>
<organism evidence="4">
    <name type="scientific">Gongylonema pulchrum</name>
    <dbReference type="NCBI Taxonomy" id="637853"/>
    <lineage>
        <taxon>Eukaryota</taxon>
        <taxon>Metazoa</taxon>
        <taxon>Ecdysozoa</taxon>
        <taxon>Nematoda</taxon>
        <taxon>Chromadorea</taxon>
        <taxon>Rhabditida</taxon>
        <taxon>Spirurina</taxon>
        <taxon>Spiruromorpha</taxon>
        <taxon>Spiruroidea</taxon>
        <taxon>Gongylonematidae</taxon>
        <taxon>Gongylonema</taxon>
    </lineage>
</organism>
<reference evidence="2 3" key="2">
    <citation type="submission" date="2018-11" db="EMBL/GenBank/DDBJ databases">
        <authorList>
            <consortium name="Pathogen Informatics"/>
        </authorList>
    </citation>
    <scope>NUCLEOTIDE SEQUENCE [LARGE SCALE GENOMIC DNA]</scope>
</reference>
<feature type="transmembrane region" description="Helical" evidence="1">
    <location>
        <begin position="46"/>
        <end position="69"/>
    </location>
</feature>
<feature type="transmembrane region" description="Helical" evidence="1">
    <location>
        <begin position="12"/>
        <end position="34"/>
    </location>
</feature>
<evidence type="ECO:0000313" key="4">
    <source>
        <dbReference type="WBParaSite" id="GPUH_0001124601-mRNA-1"/>
    </source>
</evidence>
<reference evidence="4" key="1">
    <citation type="submission" date="2016-06" db="UniProtKB">
        <authorList>
            <consortium name="WormBaseParasite"/>
        </authorList>
    </citation>
    <scope>IDENTIFICATION</scope>
</reference>
<dbReference type="AlphaFoldDB" id="A0A183DR92"/>
<evidence type="ECO:0000256" key="1">
    <source>
        <dbReference type="SAM" id="Phobius"/>
    </source>
</evidence>
<proteinExistence type="predicted"/>
<dbReference type="WBParaSite" id="GPUH_0001124601-mRNA-1">
    <property type="protein sequence ID" value="GPUH_0001124601-mRNA-1"/>
    <property type="gene ID" value="GPUH_0001124601"/>
</dbReference>
<keyword evidence="1" id="KW-0472">Membrane</keyword>